<accession>A0A4S8QST2</accession>
<gene>
    <name evidence="1" type="ORF">BGAL_0316g00050</name>
</gene>
<dbReference type="AlphaFoldDB" id="A0A4S8QST2"/>
<dbReference type="Proteomes" id="UP000308671">
    <property type="component" value="Unassembled WGS sequence"/>
</dbReference>
<comment type="caution">
    <text evidence="1">The sequence shown here is derived from an EMBL/GenBank/DDBJ whole genome shotgun (WGS) entry which is preliminary data.</text>
</comment>
<proteinExistence type="predicted"/>
<name>A0A4S8QST2_9HELO</name>
<reference evidence="1 2" key="1">
    <citation type="submission" date="2017-12" db="EMBL/GenBank/DDBJ databases">
        <title>Comparative genomics of Botrytis spp.</title>
        <authorList>
            <person name="Valero-Jimenez C.A."/>
            <person name="Tapia P."/>
            <person name="Veloso J."/>
            <person name="Silva-Moreno E."/>
            <person name="Staats M."/>
            <person name="Valdes J.H."/>
            <person name="Van Kan J.A.L."/>
        </authorList>
    </citation>
    <scope>NUCLEOTIDE SEQUENCE [LARGE SCALE GENOMIC DNA]</scope>
    <source>
        <strain evidence="1 2">MUCL435</strain>
    </source>
</reference>
<sequence length="144" mass="16358">MEYEILRIRVYWISFIEMRDWQLSQSSKCHALWINVIRPGSGSGRVSTVKHMSVKFQSAMLSFQMAANTVSDINANFNIATMERTSIPSVAVNIPYAANKTVITRESAARWLVWHTNVKILHVVIANSISRDFVRITSVILMDA</sequence>
<organism evidence="1 2">
    <name type="scientific">Botrytis galanthina</name>
    <dbReference type="NCBI Taxonomy" id="278940"/>
    <lineage>
        <taxon>Eukaryota</taxon>
        <taxon>Fungi</taxon>
        <taxon>Dikarya</taxon>
        <taxon>Ascomycota</taxon>
        <taxon>Pezizomycotina</taxon>
        <taxon>Leotiomycetes</taxon>
        <taxon>Helotiales</taxon>
        <taxon>Sclerotiniaceae</taxon>
        <taxon>Botrytis</taxon>
    </lineage>
</organism>
<dbReference type="OrthoDB" id="10569978at2759"/>
<evidence type="ECO:0000313" key="1">
    <source>
        <dbReference type="EMBL" id="THV47351.1"/>
    </source>
</evidence>
<protein>
    <submittedName>
        <fullName evidence="1">Uncharacterized protein</fullName>
    </submittedName>
</protein>
<keyword evidence="2" id="KW-1185">Reference proteome</keyword>
<evidence type="ECO:0000313" key="2">
    <source>
        <dbReference type="Proteomes" id="UP000308671"/>
    </source>
</evidence>
<dbReference type="EMBL" id="PQXL01000316">
    <property type="protein sequence ID" value="THV47351.1"/>
    <property type="molecule type" value="Genomic_DNA"/>
</dbReference>